<gene>
    <name evidence="3" type="primary">xecD_1</name>
    <name evidence="3" type="ORF">LSUE1_G002569</name>
</gene>
<evidence type="ECO:0000256" key="1">
    <source>
        <dbReference type="ARBA" id="ARBA00006484"/>
    </source>
</evidence>
<keyword evidence="4" id="KW-1185">Reference proteome</keyword>
<protein>
    <submittedName>
        <fullName evidence="3">2-(R)-hydroxypropyl-CoM dehydrogenase</fullName>
    </submittedName>
</protein>
<keyword evidence="2" id="KW-0521">NADP</keyword>
<evidence type="ECO:0000313" key="3">
    <source>
        <dbReference type="EMBL" id="TVY83716.1"/>
    </source>
</evidence>
<comment type="caution">
    <text evidence="3">The sequence shown here is derived from an EMBL/GenBank/DDBJ whole genome shotgun (WGS) entry which is preliminary data.</text>
</comment>
<dbReference type="PANTHER" id="PTHR42760:SF124">
    <property type="entry name" value="SHORT-CHAIN DEHYDROGENASE_REDUCTASE"/>
    <property type="match status" value="1"/>
</dbReference>
<dbReference type="PANTHER" id="PTHR42760">
    <property type="entry name" value="SHORT-CHAIN DEHYDROGENASES/REDUCTASES FAMILY MEMBER"/>
    <property type="match status" value="1"/>
</dbReference>
<reference evidence="3 4" key="1">
    <citation type="submission" date="2018-05" db="EMBL/GenBank/DDBJ databases">
        <title>Genome sequencing and assembly of the regulated plant pathogen Lachnellula willkommii and related sister species for the development of diagnostic species identification markers.</title>
        <authorList>
            <person name="Giroux E."/>
            <person name="Bilodeau G."/>
        </authorList>
    </citation>
    <scope>NUCLEOTIDE SEQUENCE [LARGE SCALE GENOMIC DNA]</scope>
    <source>
        <strain evidence="3 4">CBS 268.59</strain>
    </source>
</reference>
<dbReference type="InterPro" id="IPR020904">
    <property type="entry name" value="Sc_DH/Rdtase_CS"/>
</dbReference>
<dbReference type="PRINTS" id="PR00080">
    <property type="entry name" value="SDRFAMILY"/>
</dbReference>
<dbReference type="PROSITE" id="PS00061">
    <property type="entry name" value="ADH_SHORT"/>
    <property type="match status" value="1"/>
</dbReference>
<dbReference type="CDD" id="cd05233">
    <property type="entry name" value="SDR_c"/>
    <property type="match status" value="1"/>
</dbReference>
<dbReference type="PRINTS" id="PR00081">
    <property type="entry name" value="GDHRDH"/>
</dbReference>
<dbReference type="Proteomes" id="UP000469558">
    <property type="component" value="Unassembled WGS sequence"/>
</dbReference>
<sequence>MASRLAKIIAIVTGASSGLGRGIALAYAREGASIICADLQPTARNDTSATPTHDLINQKGGVAIFVKTDVREEAQIECLVAAAVKKFGRLDIMVNNAGIANDVAGLAAKVGGVRLHETPTETFDLTLAANTRGVFLGSKYALAQFLAQDPLPANSRGDKTRGWILNVASAAGIVALGGAPSYVASKHAVIGLTKQTALDYAKDKIHCNALCPAFVSTALISEITEDTNNPIAVETTKALVAAHPWGDLGQVEDMARAAVFLVSEDAQWITGHSLVVDGGYTVQ</sequence>
<dbReference type="Gene3D" id="3.40.50.720">
    <property type="entry name" value="NAD(P)-binding Rossmann-like Domain"/>
    <property type="match status" value="1"/>
</dbReference>
<proteinExistence type="inferred from homology"/>
<dbReference type="InterPro" id="IPR002347">
    <property type="entry name" value="SDR_fam"/>
</dbReference>
<name>A0A8T9CEP9_9HELO</name>
<dbReference type="GO" id="GO:0009688">
    <property type="term" value="P:abscisic acid biosynthetic process"/>
    <property type="evidence" value="ECO:0007669"/>
    <property type="project" value="UniProtKB-ARBA"/>
</dbReference>
<dbReference type="EMBL" id="QGMK01000161">
    <property type="protein sequence ID" value="TVY83716.1"/>
    <property type="molecule type" value="Genomic_DNA"/>
</dbReference>
<evidence type="ECO:0000256" key="2">
    <source>
        <dbReference type="ARBA" id="ARBA00022857"/>
    </source>
</evidence>
<dbReference type="SUPFAM" id="SSF51735">
    <property type="entry name" value="NAD(P)-binding Rossmann-fold domains"/>
    <property type="match status" value="1"/>
</dbReference>
<dbReference type="FunFam" id="3.40.50.720:FF:000084">
    <property type="entry name" value="Short-chain dehydrogenase reductase"/>
    <property type="match status" value="1"/>
</dbReference>
<evidence type="ECO:0000313" key="4">
    <source>
        <dbReference type="Proteomes" id="UP000469558"/>
    </source>
</evidence>
<dbReference type="GO" id="GO:0016616">
    <property type="term" value="F:oxidoreductase activity, acting on the CH-OH group of donors, NAD or NADP as acceptor"/>
    <property type="evidence" value="ECO:0007669"/>
    <property type="project" value="TreeGrafter"/>
</dbReference>
<accession>A0A8T9CEP9</accession>
<dbReference type="AlphaFoldDB" id="A0A8T9CEP9"/>
<dbReference type="Pfam" id="PF13561">
    <property type="entry name" value="adh_short_C2"/>
    <property type="match status" value="1"/>
</dbReference>
<comment type="similarity">
    <text evidence="1">Belongs to the short-chain dehydrogenases/reductases (SDR) family.</text>
</comment>
<organism evidence="3 4">
    <name type="scientific">Lachnellula suecica</name>
    <dbReference type="NCBI Taxonomy" id="602035"/>
    <lineage>
        <taxon>Eukaryota</taxon>
        <taxon>Fungi</taxon>
        <taxon>Dikarya</taxon>
        <taxon>Ascomycota</taxon>
        <taxon>Pezizomycotina</taxon>
        <taxon>Leotiomycetes</taxon>
        <taxon>Helotiales</taxon>
        <taxon>Lachnaceae</taxon>
        <taxon>Lachnellula</taxon>
    </lineage>
</organism>
<dbReference type="OrthoDB" id="417891at2759"/>
<dbReference type="InterPro" id="IPR036291">
    <property type="entry name" value="NAD(P)-bd_dom_sf"/>
</dbReference>